<gene>
    <name evidence="3" type="primary">mth2_9</name>
    <name evidence="3" type="ORF">FJT64_024586</name>
</gene>
<keyword evidence="4" id="KW-1185">Reference proteome</keyword>
<feature type="compositionally biased region" description="Basic and acidic residues" evidence="1">
    <location>
        <begin position="350"/>
        <end position="367"/>
    </location>
</feature>
<feature type="compositionally biased region" description="Polar residues" evidence="1">
    <location>
        <begin position="137"/>
        <end position="158"/>
    </location>
</feature>
<feature type="compositionally biased region" description="Polar residues" evidence="1">
    <location>
        <begin position="272"/>
        <end position="282"/>
    </location>
</feature>
<name>A0A6A4WIJ8_AMPAM</name>
<reference evidence="3 4" key="1">
    <citation type="submission" date="2019-07" db="EMBL/GenBank/DDBJ databases">
        <title>Draft genome assembly of a fouling barnacle, Amphibalanus amphitrite (Darwin, 1854): The first reference genome for Thecostraca.</title>
        <authorList>
            <person name="Kim W."/>
        </authorList>
    </citation>
    <scope>NUCLEOTIDE SEQUENCE [LARGE SCALE GENOMIC DNA]</scope>
    <source>
        <strain evidence="3">SNU_AA5</strain>
        <tissue evidence="3">Soma without cirri and trophi</tissue>
    </source>
</reference>
<keyword evidence="2" id="KW-0812">Transmembrane</keyword>
<dbReference type="EMBL" id="VIIS01000945">
    <property type="protein sequence ID" value="KAF0303440.1"/>
    <property type="molecule type" value="Genomic_DNA"/>
</dbReference>
<feature type="region of interest" description="Disordered" evidence="1">
    <location>
        <begin position="350"/>
        <end position="403"/>
    </location>
</feature>
<keyword evidence="2" id="KW-0472">Membrane</keyword>
<sequence length="519" mass="56634">MLIYFHWPILALMTANLLFFLVTACNLRRGEKNAERVRSRKRGIERFKIYVHLFVVMGVSWIAEGLSKHFGPSNLWLVADLFNSLQGVLIFLLLVLRGGTRRALRRQVALWWRQAARRTLSSSSGRRSRSTSASSRQTVPTTASARQSTHTSARQSGHASAAVRLSVPMPVSARRSLSPPRRTPEMSVRWRSKSVGSRQVALVSKTEAQRGRGDEEEGQRGRRGRVDEEKEKRKSHVMVKVSQANTRAGLLNGKLRINFGSRDRDSSSRDSINVSGSRNPTESDSSCSIVVSSNGGGGSAVYKNSTMKCGERAGAGNHIPVESNRSGSLSSEPYKISIVASQSDKICKASSEADKLERTKTGYDKSEGTPSSHAKPNGILPGSDKSPKKPSGHSDRHTSTRDLVQTISVRIERASFDSDCENHQQYPGSLESYAGHAKPDSESVDSESDSDNMDSADSESHEGVGLCLNRLFSDPPGMEPSNCVVTRSDSIVCQLSNGTGTRCKLAESAARRQRTGTAV</sequence>
<feature type="region of interest" description="Disordered" evidence="1">
    <location>
        <begin position="415"/>
        <end position="462"/>
    </location>
</feature>
<evidence type="ECO:0000313" key="4">
    <source>
        <dbReference type="Proteomes" id="UP000440578"/>
    </source>
</evidence>
<feature type="compositionally biased region" description="Low complexity" evidence="1">
    <location>
        <begin position="122"/>
        <end position="136"/>
    </location>
</feature>
<accession>A0A6A4WIJ8</accession>
<feature type="compositionally biased region" description="Low complexity" evidence="1">
    <location>
        <begin position="283"/>
        <end position="293"/>
    </location>
</feature>
<proteinExistence type="predicted"/>
<dbReference type="Proteomes" id="UP000440578">
    <property type="component" value="Unassembled WGS sequence"/>
</dbReference>
<protein>
    <submittedName>
        <fullName evidence="3">G-protein coupled receptor Mth2</fullName>
    </submittedName>
</protein>
<feature type="compositionally biased region" description="Basic and acidic residues" evidence="1">
    <location>
        <begin position="207"/>
        <end position="232"/>
    </location>
</feature>
<dbReference type="AlphaFoldDB" id="A0A6A4WIJ8"/>
<dbReference type="Gene3D" id="1.20.1070.10">
    <property type="entry name" value="Rhodopsin 7-helix transmembrane proteins"/>
    <property type="match status" value="1"/>
</dbReference>
<feature type="transmembrane region" description="Helical" evidence="2">
    <location>
        <begin position="6"/>
        <end position="27"/>
    </location>
</feature>
<feature type="region of interest" description="Disordered" evidence="1">
    <location>
        <begin position="258"/>
        <end position="298"/>
    </location>
</feature>
<feature type="region of interest" description="Disordered" evidence="1">
    <location>
        <begin position="122"/>
        <end position="245"/>
    </location>
</feature>
<feature type="compositionally biased region" description="Acidic residues" evidence="1">
    <location>
        <begin position="442"/>
        <end position="457"/>
    </location>
</feature>
<keyword evidence="3" id="KW-0675">Receptor</keyword>
<feature type="transmembrane region" description="Helical" evidence="2">
    <location>
        <begin position="75"/>
        <end position="96"/>
    </location>
</feature>
<organism evidence="3 4">
    <name type="scientific">Amphibalanus amphitrite</name>
    <name type="common">Striped barnacle</name>
    <name type="synonym">Balanus amphitrite</name>
    <dbReference type="NCBI Taxonomy" id="1232801"/>
    <lineage>
        <taxon>Eukaryota</taxon>
        <taxon>Metazoa</taxon>
        <taxon>Ecdysozoa</taxon>
        <taxon>Arthropoda</taxon>
        <taxon>Crustacea</taxon>
        <taxon>Multicrustacea</taxon>
        <taxon>Cirripedia</taxon>
        <taxon>Thoracica</taxon>
        <taxon>Thoracicalcarea</taxon>
        <taxon>Balanomorpha</taxon>
        <taxon>Balanoidea</taxon>
        <taxon>Balanidae</taxon>
        <taxon>Amphibalaninae</taxon>
        <taxon>Amphibalanus</taxon>
    </lineage>
</organism>
<evidence type="ECO:0000256" key="1">
    <source>
        <dbReference type="SAM" id="MobiDB-lite"/>
    </source>
</evidence>
<dbReference type="PANTHER" id="PTHR46953">
    <property type="entry name" value="G-PROTEIN COUPLED RECEPTOR MTH-LIKE 1-RELATED"/>
    <property type="match status" value="1"/>
</dbReference>
<evidence type="ECO:0000256" key="2">
    <source>
        <dbReference type="SAM" id="Phobius"/>
    </source>
</evidence>
<dbReference type="OrthoDB" id="6134459at2759"/>
<feature type="transmembrane region" description="Helical" evidence="2">
    <location>
        <begin position="47"/>
        <end position="63"/>
    </location>
</feature>
<keyword evidence="2" id="KW-1133">Transmembrane helix</keyword>
<dbReference type="InterPro" id="IPR052808">
    <property type="entry name" value="GPCR_Mth-like"/>
</dbReference>
<comment type="caution">
    <text evidence="3">The sequence shown here is derived from an EMBL/GenBank/DDBJ whole genome shotgun (WGS) entry which is preliminary data.</text>
</comment>
<evidence type="ECO:0000313" key="3">
    <source>
        <dbReference type="EMBL" id="KAF0303440.1"/>
    </source>
</evidence>
<dbReference type="PANTHER" id="PTHR46953:SF1">
    <property type="entry name" value="G-PROTEIN COUPLED RECEPTOR MTH-LIKE 1-RELATED"/>
    <property type="match status" value="1"/>
</dbReference>